<evidence type="ECO:0000313" key="4">
    <source>
        <dbReference type="Proteomes" id="UP001328107"/>
    </source>
</evidence>
<dbReference type="PANTHER" id="PTHR34493:SF4">
    <property type="entry name" value="PROTEIN CBG13422"/>
    <property type="match status" value="1"/>
</dbReference>
<dbReference type="AlphaFoldDB" id="A0AAN4ZFI0"/>
<name>A0AAN4ZFI0_9BILA</name>
<evidence type="ECO:0000313" key="3">
    <source>
        <dbReference type="EMBL" id="GMR36882.1"/>
    </source>
</evidence>
<organism evidence="3 4">
    <name type="scientific">Pristionchus mayeri</name>
    <dbReference type="NCBI Taxonomy" id="1317129"/>
    <lineage>
        <taxon>Eukaryota</taxon>
        <taxon>Metazoa</taxon>
        <taxon>Ecdysozoa</taxon>
        <taxon>Nematoda</taxon>
        <taxon>Chromadorea</taxon>
        <taxon>Rhabditida</taxon>
        <taxon>Rhabditina</taxon>
        <taxon>Diplogasteromorpha</taxon>
        <taxon>Diplogasteroidea</taxon>
        <taxon>Neodiplogasteridae</taxon>
        <taxon>Pristionchus</taxon>
    </lineage>
</organism>
<proteinExistence type="predicted"/>
<dbReference type="Proteomes" id="UP001328107">
    <property type="component" value="Unassembled WGS sequence"/>
</dbReference>
<gene>
    <name evidence="3" type="ORF">PMAYCL1PPCAC_07077</name>
</gene>
<dbReference type="Pfam" id="PF25096">
    <property type="entry name" value="DUF7808"/>
    <property type="match status" value="1"/>
</dbReference>
<protein>
    <recommendedName>
        <fullName evidence="2">DUF7808 domain-containing protein</fullName>
    </recommendedName>
</protein>
<evidence type="ECO:0000259" key="2">
    <source>
        <dbReference type="Pfam" id="PF25096"/>
    </source>
</evidence>
<dbReference type="EMBL" id="BTRK01000002">
    <property type="protein sequence ID" value="GMR36882.1"/>
    <property type="molecule type" value="Genomic_DNA"/>
</dbReference>
<dbReference type="InterPro" id="IPR056710">
    <property type="entry name" value="DUF7808"/>
</dbReference>
<dbReference type="PANTHER" id="PTHR34493">
    <property type="entry name" value="PROTEIN CBG13422-RELATED"/>
    <property type="match status" value="1"/>
</dbReference>
<keyword evidence="1" id="KW-0732">Signal</keyword>
<feature type="domain" description="DUF7808" evidence="2">
    <location>
        <begin position="21"/>
        <end position="155"/>
    </location>
</feature>
<keyword evidence="4" id="KW-1185">Reference proteome</keyword>
<accession>A0AAN4ZFI0</accession>
<feature type="chain" id="PRO_5043025425" description="DUF7808 domain-containing protein" evidence="1">
    <location>
        <begin position="21"/>
        <end position="160"/>
    </location>
</feature>
<comment type="caution">
    <text evidence="3">The sequence shown here is derived from an EMBL/GenBank/DDBJ whole genome shotgun (WGS) entry which is preliminary data.</text>
</comment>
<sequence length="160" mass="18649">TMSQHLPFLLFTILIVTVYSYHQYRELKCSTPSGSIRGGGDQATCHLVLKNEELEDGRDLPIGTGCFKEEGPKGEEREYCDLVCPKSHTVFIAHVDQGHRACFNFYTYQIEKREDEWFLWRSGKCLNSTINYRIGCKHDVPFDTQFKNDNEILDHLRRRV</sequence>
<feature type="signal peptide" evidence="1">
    <location>
        <begin position="1"/>
        <end position="20"/>
    </location>
</feature>
<evidence type="ECO:0000256" key="1">
    <source>
        <dbReference type="SAM" id="SignalP"/>
    </source>
</evidence>
<feature type="non-terminal residue" evidence="3">
    <location>
        <position position="1"/>
    </location>
</feature>
<reference evidence="4" key="1">
    <citation type="submission" date="2022-10" db="EMBL/GenBank/DDBJ databases">
        <title>Genome assembly of Pristionchus species.</title>
        <authorList>
            <person name="Yoshida K."/>
            <person name="Sommer R.J."/>
        </authorList>
    </citation>
    <scope>NUCLEOTIDE SEQUENCE [LARGE SCALE GENOMIC DNA]</scope>
    <source>
        <strain evidence="4">RS5460</strain>
    </source>
</reference>